<evidence type="ECO:0000313" key="3">
    <source>
        <dbReference type="Proteomes" id="UP001257627"/>
    </source>
</evidence>
<proteinExistence type="predicted"/>
<protein>
    <submittedName>
        <fullName evidence="2">Uncharacterized protein</fullName>
    </submittedName>
</protein>
<dbReference type="EMBL" id="JARAKF010000001">
    <property type="protein sequence ID" value="MDU8999935.1"/>
    <property type="molecule type" value="Genomic_DNA"/>
</dbReference>
<dbReference type="RefSeq" id="WP_266937566.1">
    <property type="nucleotide sequence ID" value="NZ_CP107955.1"/>
</dbReference>
<feature type="region of interest" description="Disordered" evidence="1">
    <location>
        <begin position="1"/>
        <end position="28"/>
    </location>
</feature>
<evidence type="ECO:0000313" key="2">
    <source>
        <dbReference type="EMBL" id="MDU8999935.1"/>
    </source>
</evidence>
<dbReference type="Proteomes" id="UP001257627">
    <property type="component" value="Unassembled WGS sequence"/>
</dbReference>
<evidence type="ECO:0000256" key="1">
    <source>
        <dbReference type="SAM" id="MobiDB-lite"/>
    </source>
</evidence>
<organism evidence="2 3">
    <name type="scientific">Streptomyces mirabilis</name>
    <dbReference type="NCBI Taxonomy" id="68239"/>
    <lineage>
        <taxon>Bacteria</taxon>
        <taxon>Bacillati</taxon>
        <taxon>Actinomycetota</taxon>
        <taxon>Actinomycetes</taxon>
        <taxon>Kitasatosporales</taxon>
        <taxon>Streptomycetaceae</taxon>
        <taxon>Streptomyces</taxon>
    </lineage>
</organism>
<name>A0ABU3V1T5_9ACTN</name>
<gene>
    <name evidence="2" type="ORF">PU648_47955</name>
</gene>
<reference evidence="2 3" key="1">
    <citation type="submission" date="2023-02" db="EMBL/GenBank/DDBJ databases">
        <authorList>
            <person name="Maleckis M."/>
        </authorList>
    </citation>
    <scope>NUCLEOTIDE SEQUENCE [LARGE SCALE GENOMIC DNA]</scope>
    <source>
        <strain evidence="2 3">P8-A2</strain>
    </source>
</reference>
<keyword evidence="3" id="KW-1185">Reference proteome</keyword>
<sequence>MRRDCPRGRRAPALPSAVTTRPASARPQWRQRCAQRGCHRLSSYSAKHWHAQLSQLTGTRRGYEALESAGLDVKPDTLIKWLSDPEYNVRRSYRDLIHTAYENVAIVPADPIPDHVKNGQFEISGLVKTGADERERGNRRAALLRIDGSRGDWSDIEALWLAGDLRDDDFEDRFIEDVIVADIGEGTDGWEFSGSSYSVELR</sequence>
<accession>A0ABU3V1T5</accession>
<comment type="caution">
    <text evidence="2">The sequence shown here is derived from an EMBL/GenBank/DDBJ whole genome shotgun (WGS) entry which is preliminary data.</text>
</comment>